<dbReference type="Proteomes" id="UP000243680">
    <property type="component" value="Chromosome 1"/>
</dbReference>
<dbReference type="AlphaFoldDB" id="A0A1B4LAX1"/>
<name>A0A1B4LAX1_9BURK</name>
<dbReference type="EMBL" id="CP013420">
    <property type="protein sequence ID" value="AOJ74334.1"/>
    <property type="molecule type" value="Genomic_DNA"/>
</dbReference>
<reference evidence="2 3" key="1">
    <citation type="submission" date="2015-12" db="EMBL/GenBank/DDBJ databases">
        <title>Diversity of Burkholderia near neighbor genomes.</title>
        <authorList>
            <person name="Sahl J."/>
            <person name="Wagner D."/>
            <person name="Keim P."/>
        </authorList>
    </citation>
    <scope>NUCLEOTIDE SEQUENCE [LARGE SCALE GENOMIC DNA]</scope>
    <source>
        <strain evidence="2 3">MSMB0783</strain>
    </source>
</reference>
<sequence length="65" mass="6823">MLIVPALVRLIFTRFPTYALVSACGAVITADDVSAACVLSTSTFEFTFENAERTVSPSEPAGAVP</sequence>
<organism evidence="2 3">
    <name type="scientific">Burkholderia ubonensis</name>
    <dbReference type="NCBI Taxonomy" id="101571"/>
    <lineage>
        <taxon>Bacteria</taxon>
        <taxon>Pseudomonadati</taxon>
        <taxon>Pseudomonadota</taxon>
        <taxon>Betaproteobacteria</taxon>
        <taxon>Burkholderiales</taxon>
        <taxon>Burkholderiaceae</taxon>
        <taxon>Burkholderia</taxon>
        <taxon>Burkholderia cepacia complex</taxon>
    </lineage>
</organism>
<evidence type="ECO:0000313" key="3">
    <source>
        <dbReference type="Proteomes" id="UP000243680"/>
    </source>
</evidence>
<feature type="chain" id="PRO_5008564927" description="Secreted protein" evidence="1">
    <location>
        <begin position="20"/>
        <end position="65"/>
    </location>
</feature>
<evidence type="ECO:0008006" key="4">
    <source>
        <dbReference type="Google" id="ProtNLM"/>
    </source>
</evidence>
<keyword evidence="1" id="KW-0732">Signal</keyword>
<evidence type="ECO:0000313" key="2">
    <source>
        <dbReference type="EMBL" id="AOJ74334.1"/>
    </source>
</evidence>
<gene>
    <name evidence="2" type="ORF">WJ35_04070</name>
</gene>
<feature type="signal peptide" evidence="1">
    <location>
        <begin position="1"/>
        <end position="19"/>
    </location>
</feature>
<accession>A0A1B4LAX1</accession>
<protein>
    <recommendedName>
        <fullName evidence="4">Secreted protein</fullName>
    </recommendedName>
</protein>
<evidence type="ECO:0000256" key="1">
    <source>
        <dbReference type="SAM" id="SignalP"/>
    </source>
</evidence>
<proteinExistence type="predicted"/>